<accession>A0A1C4CDR7</accession>
<reference evidence="1 2" key="1">
    <citation type="submission" date="2016-08" db="EMBL/GenBank/DDBJ databases">
        <authorList>
            <person name="Seilhamer J.J."/>
        </authorList>
    </citation>
    <scope>NUCLEOTIDE SEQUENCE [LARGE SCALE GENOMIC DNA]</scope>
    <source>
        <strain evidence="1 2">IEBC_T61001</strain>
    </source>
</reference>
<gene>
    <name evidence="1" type="ORF">BTT61001_01739</name>
</gene>
<dbReference type="Proteomes" id="UP000195991">
    <property type="component" value="Unassembled WGS sequence"/>
</dbReference>
<organism evidence="1 2">
    <name type="scientific">Bacillus thuringiensis</name>
    <dbReference type="NCBI Taxonomy" id="1428"/>
    <lineage>
        <taxon>Bacteria</taxon>
        <taxon>Bacillati</taxon>
        <taxon>Bacillota</taxon>
        <taxon>Bacilli</taxon>
        <taxon>Bacillales</taxon>
        <taxon>Bacillaceae</taxon>
        <taxon>Bacillus</taxon>
        <taxon>Bacillus cereus group</taxon>
    </lineage>
</organism>
<protein>
    <submittedName>
        <fullName evidence="1">Uncharacterized protein</fullName>
    </submittedName>
</protein>
<evidence type="ECO:0000313" key="2">
    <source>
        <dbReference type="Proteomes" id="UP000195991"/>
    </source>
</evidence>
<name>A0A1C4CDR7_BACTU</name>
<dbReference type="EMBL" id="FMBI01000027">
    <property type="protein sequence ID" value="SCC17202.1"/>
    <property type="molecule type" value="Genomic_DNA"/>
</dbReference>
<evidence type="ECO:0000313" key="1">
    <source>
        <dbReference type="EMBL" id="SCC17202.1"/>
    </source>
</evidence>
<proteinExistence type="predicted"/>
<sequence length="9" mass="1129">MQEEEIMYG</sequence>